<dbReference type="InterPro" id="IPR007234">
    <property type="entry name" value="Vps53_N"/>
</dbReference>
<dbReference type="PANTHER" id="PTHR12820">
    <property type="entry name" value="VACUOLAR SORTING PROTEIN 53"/>
    <property type="match status" value="1"/>
</dbReference>
<protein>
    <submittedName>
        <fullName evidence="2">Vps53-like protein</fullName>
    </submittedName>
</protein>
<accession>A0A1X0S3V7</accession>
<dbReference type="Pfam" id="PF04100">
    <property type="entry name" value="Vps53_N"/>
    <property type="match status" value="1"/>
</dbReference>
<dbReference type="PANTHER" id="PTHR12820:SF0">
    <property type="entry name" value="VACUOLAR PROTEIN SORTING-ASSOCIATED PROTEIN 53 HOMOLOG"/>
    <property type="match status" value="1"/>
</dbReference>
<dbReference type="GO" id="GO:0000938">
    <property type="term" value="C:GARP complex"/>
    <property type="evidence" value="ECO:0007669"/>
    <property type="project" value="InterPro"/>
</dbReference>
<dbReference type="GO" id="GO:0042147">
    <property type="term" value="P:retrograde transport, endosome to Golgi"/>
    <property type="evidence" value="ECO:0007669"/>
    <property type="project" value="InterPro"/>
</dbReference>
<gene>
    <name evidence="2" type="ORF">BCV71DRAFT_178596</name>
</gene>
<feature type="domain" description="Vps53 N-terminal" evidence="1">
    <location>
        <begin position="1"/>
        <end position="217"/>
    </location>
</feature>
<dbReference type="GO" id="GO:0005829">
    <property type="term" value="C:cytosol"/>
    <property type="evidence" value="ECO:0007669"/>
    <property type="project" value="GOC"/>
</dbReference>
<dbReference type="InterPro" id="IPR039766">
    <property type="entry name" value="Vps53"/>
</dbReference>
<evidence type="ECO:0000313" key="2">
    <source>
        <dbReference type="EMBL" id="ORE18934.1"/>
    </source>
</evidence>
<feature type="non-terminal residue" evidence="2">
    <location>
        <position position="1"/>
    </location>
</feature>
<proteinExistence type="predicted"/>
<dbReference type="EMBL" id="KV921320">
    <property type="protein sequence ID" value="ORE18934.1"/>
    <property type="molecule type" value="Genomic_DNA"/>
</dbReference>
<reference evidence="2 3" key="1">
    <citation type="journal article" date="2016" name="Proc. Natl. Acad. Sci. U.S.A.">
        <title>Lipid metabolic changes in an early divergent fungus govern the establishment of a mutualistic symbiosis with endobacteria.</title>
        <authorList>
            <person name="Lastovetsky O.A."/>
            <person name="Gaspar M.L."/>
            <person name="Mondo S.J."/>
            <person name="LaButti K.M."/>
            <person name="Sandor L."/>
            <person name="Grigoriev I.V."/>
            <person name="Henry S.A."/>
            <person name="Pawlowska T.E."/>
        </authorList>
    </citation>
    <scope>NUCLEOTIDE SEQUENCE [LARGE SCALE GENOMIC DNA]</scope>
    <source>
        <strain evidence="2 3">ATCC 11559</strain>
    </source>
</reference>
<dbReference type="OMA" id="WAVNARI"/>
<dbReference type="AlphaFoldDB" id="A0A1X0S3V7"/>
<dbReference type="VEuPathDB" id="FungiDB:BCV72DRAFT_210081"/>
<evidence type="ECO:0000259" key="1">
    <source>
        <dbReference type="Pfam" id="PF04100"/>
    </source>
</evidence>
<name>A0A1X0S3V7_RHIZD</name>
<evidence type="ECO:0000313" key="3">
    <source>
        <dbReference type="Proteomes" id="UP000242381"/>
    </source>
</evidence>
<sequence>ELFKQIQDIKSKATQSESMVQNITQDVKSLDYAKRHLTHSVTVLKRLQMLVTAVNQLEDLSKNRQYQDSAQLLQAVVQLMQHFKQYKSVVQIRQLSDRIHRLKSYLEDCVLKEFEQGFSPEGALVGQAWILHDACLVASVLSESTQEKMIKRYVDLQLKSYRQIFSRPTEEVSQLDNISRRYAFLKRILKSCSEVNIFPDHWAVNARISEKFCACTK</sequence>
<organism evidence="2 3">
    <name type="scientific">Rhizopus microsporus</name>
    <dbReference type="NCBI Taxonomy" id="58291"/>
    <lineage>
        <taxon>Eukaryota</taxon>
        <taxon>Fungi</taxon>
        <taxon>Fungi incertae sedis</taxon>
        <taxon>Mucoromycota</taxon>
        <taxon>Mucoromycotina</taxon>
        <taxon>Mucoromycetes</taxon>
        <taxon>Mucorales</taxon>
        <taxon>Mucorineae</taxon>
        <taxon>Rhizopodaceae</taxon>
        <taxon>Rhizopus</taxon>
    </lineage>
</organism>
<dbReference type="Proteomes" id="UP000242381">
    <property type="component" value="Unassembled WGS sequence"/>
</dbReference>